<sequence length="209" mass="20770">MKPITYIALGAALATSALAADTTTELSVFNAGETTIPLTAIAASIVNVQNDLTTLALDCKGGEPTAECELNDPVTITAGPSTFTLSAIYATKIQGINVKYTLVQDCDITGSTQKAVCTVSARAEASSDGVKTATSTSAVTTWSSEDIYYEPLAITAGVEKLNPTGSVGQTTTSAAGGAAPTSTDDAAARQTGLGGAAAVAIAAAVMGAL</sequence>
<keyword evidence="2" id="KW-0732">Signal</keyword>
<proteinExistence type="predicted"/>
<feature type="chain" id="PRO_5021429532" description="GPI anchored cell wall protein" evidence="2">
    <location>
        <begin position="20"/>
        <end position="209"/>
    </location>
</feature>
<organism evidence="3 4">
    <name type="scientific">Monascus purpureus</name>
    <name type="common">Red mold</name>
    <name type="synonym">Monascus anka</name>
    <dbReference type="NCBI Taxonomy" id="5098"/>
    <lineage>
        <taxon>Eukaryota</taxon>
        <taxon>Fungi</taxon>
        <taxon>Dikarya</taxon>
        <taxon>Ascomycota</taxon>
        <taxon>Pezizomycotina</taxon>
        <taxon>Eurotiomycetes</taxon>
        <taxon>Eurotiomycetidae</taxon>
        <taxon>Eurotiales</taxon>
        <taxon>Aspergillaceae</taxon>
        <taxon>Monascus</taxon>
    </lineage>
</organism>
<reference evidence="3 4" key="1">
    <citation type="submission" date="2019-06" db="EMBL/GenBank/DDBJ databases">
        <title>Wine fermentation using esterase from Monascus purpureus.</title>
        <authorList>
            <person name="Geng C."/>
            <person name="Zhang Y."/>
        </authorList>
    </citation>
    <scope>NUCLEOTIDE SEQUENCE [LARGE SCALE GENOMIC DNA]</scope>
    <source>
        <strain evidence="3">HQ1</strain>
    </source>
</reference>
<protein>
    <recommendedName>
        <fullName evidence="5">GPI anchored cell wall protein</fullName>
    </recommendedName>
</protein>
<dbReference type="AlphaFoldDB" id="A0A507R0E9"/>
<dbReference type="STRING" id="5098.A0A507R0E9"/>
<dbReference type="EMBL" id="VIFY01000039">
    <property type="protein sequence ID" value="TQB73811.1"/>
    <property type="molecule type" value="Genomic_DNA"/>
</dbReference>
<dbReference type="Proteomes" id="UP000319663">
    <property type="component" value="Unassembled WGS sequence"/>
</dbReference>
<feature type="region of interest" description="Disordered" evidence="1">
    <location>
        <begin position="165"/>
        <end position="186"/>
    </location>
</feature>
<evidence type="ECO:0000313" key="4">
    <source>
        <dbReference type="Proteomes" id="UP000319663"/>
    </source>
</evidence>
<dbReference type="PANTHER" id="PTHR40640">
    <property type="entry name" value="ANCHORED GLYCOPROTEIN, PUTATIVE (AFU_ORTHOLOGUE AFUA_8G04860)-RELATED"/>
    <property type="match status" value="1"/>
</dbReference>
<accession>A0A507R0E9</accession>
<feature type="compositionally biased region" description="Low complexity" evidence="1">
    <location>
        <begin position="170"/>
        <end position="185"/>
    </location>
</feature>
<evidence type="ECO:0000256" key="2">
    <source>
        <dbReference type="SAM" id="SignalP"/>
    </source>
</evidence>
<evidence type="ECO:0000313" key="3">
    <source>
        <dbReference type="EMBL" id="TQB73811.1"/>
    </source>
</evidence>
<feature type="signal peptide" evidence="2">
    <location>
        <begin position="1"/>
        <end position="19"/>
    </location>
</feature>
<gene>
    <name evidence="3" type="ORF">MPDQ_005458</name>
</gene>
<dbReference type="PANTHER" id="PTHR40640:SF1">
    <property type="entry name" value="ANCHORED GLYCOPROTEIN, PUTATIVE (AFU_ORTHOLOGUE AFUA_8G04860)-RELATED"/>
    <property type="match status" value="1"/>
</dbReference>
<evidence type="ECO:0008006" key="5">
    <source>
        <dbReference type="Google" id="ProtNLM"/>
    </source>
</evidence>
<keyword evidence="4" id="KW-1185">Reference proteome</keyword>
<name>A0A507R0E9_MONPU</name>
<comment type="caution">
    <text evidence="3">The sequence shown here is derived from an EMBL/GenBank/DDBJ whole genome shotgun (WGS) entry which is preliminary data.</text>
</comment>
<evidence type="ECO:0000256" key="1">
    <source>
        <dbReference type="SAM" id="MobiDB-lite"/>
    </source>
</evidence>